<dbReference type="Proteomes" id="UP000076842">
    <property type="component" value="Unassembled WGS sequence"/>
</dbReference>
<dbReference type="STRING" id="1353952.A0A165FFU8"/>
<protein>
    <submittedName>
        <fullName evidence="2">S-adenosyl-L-methionine-dependent methyltransferase</fullName>
    </submittedName>
</protein>
<dbReference type="EMBL" id="KV423974">
    <property type="protein sequence ID" value="KZT56686.1"/>
    <property type="molecule type" value="Genomic_DNA"/>
</dbReference>
<keyword evidence="3" id="KW-1185">Reference proteome</keyword>
<feature type="region of interest" description="Disordered" evidence="1">
    <location>
        <begin position="1"/>
        <end position="23"/>
    </location>
</feature>
<dbReference type="GO" id="GO:0032259">
    <property type="term" value="P:methylation"/>
    <property type="evidence" value="ECO:0007669"/>
    <property type="project" value="UniProtKB-KW"/>
</dbReference>
<dbReference type="GO" id="GO:0008168">
    <property type="term" value="F:methyltransferase activity"/>
    <property type="evidence" value="ECO:0007669"/>
    <property type="project" value="UniProtKB-KW"/>
</dbReference>
<keyword evidence="2" id="KW-0489">Methyltransferase</keyword>
<gene>
    <name evidence="2" type="ORF">CALCODRAFT_470841</name>
</gene>
<dbReference type="CDD" id="cd02440">
    <property type="entry name" value="AdoMet_MTases"/>
    <property type="match status" value="1"/>
</dbReference>
<dbReference type="PANTHER" id="PTHR43591:SF24">
    <property type="entry name" value="2-METHOXY-6-POLYPRENYL-1,4-BENZOQUINOL METHYLASE, MITOCHONDRIAL"/>
    <property type="match status" value="1"/>
</dbReference>
<name>A0A165FFU8_9BASI</name>
<dbReference type="InParanoid" id="A0A165FFU8"/>
<dbReference type="Gene3D" id="3.40.50.150">
    <property type="entry name" value="Vaccinia Virus protein VP39"/>
    <property type="match status" value="1"/>
</dbReference>
<evidence type="ECO:0000256" key="1">
    <source>
        <dbReference type="SAM" id="MobiDB-lite"/>
    </source>
</evidence>
<evidence type="ECO:0000313" key="2">
    <source>
        <dbReference type="EMBL" id="KZT56686.1"/>
    </source>
</evidence>
<dbReference type="OrthoDB" id="506498at2759"/>
<reference evidence="2 3" key="1">
    <citation type="journal article" date="2016" name="Mol. Biol. Evol.">
        <title>Comparative Genomics of Early-Diverging Mushroom-Forming Fungi Provides Insights into the Origins of Lignocellulose Decay Capabilities.</title>
        <authorList>
            <person name="Nagy L.G."/>
            <person name="Riley R."/>
            <person name="Tritt A."/>
            <person name="Adam C."/>
            <person name="Daum C."/>
            <person name="Floudas D."/>
            <person name="Sun H."/>
            <person name="Yadav J.S."/>
            <person name="Pangilinan J."/>
            <person name="Larsson K.H."/>
            <person name="Matsuura K."/>
            <person name="Barry K."/>
            <person name="Labutti K."/>
            <person name="Kuo R."/>
            <person name="Ohm R.A."/>
            <person name="Bhattacharya S.S."/>
            <person name="Shirouzu T."/>
            <person name="Yoshinaga Y."/>
            <person name="Martin F.M."/>
            <person name="Grigoriev I.V."/>
            <person name="Hibbett D.S."/>
        </authorList>
    </citation>
    <scope>NUCLEOTIDE SEQUENCE [LARGE SCALE GENOMIC DNA]</scope>
    <source>
        <strain evidence="2 3">HHB12733</strain>
    </source>
</reference>
<dbReference type="AlphaFoldDB" id="A0A165FFU8"/>
<dbReference type="InterPro" id="IPR029063">
    <property type="entry name" value="SAM-dependent_MTases_sf"/>
</dbReference>
<feature type="compositionally biased region" description="Polar residues" evidence="1">
    <location>
        <begin position="8"/>
        <end position="22"/>
    </location>
</feature>
<dbReference type="SUPFAM" id="SSF53335">
    <property type="entry name" value="S-adenosyl-L-methionine-dependent methyltransferases"/>
    <property type="match status" value="1"/>
</dbReference>
<dbReference type="PANTHER" id="PTHR43591">
    <property type="entry name" value="METHYLTRANSFERASE"/>
    <property type="match status" value="1"/>
</dbReference>
<evidence type="ECO:0000313" key="3">
    <source>
        <dbReference type="Proteomes" id="UP000076842"/>
    </source>
</evidence>
<accession>A0A165FFU8</accession>
<sequence length="302" mass="33689">MAAAVESAQPSTLPNGNGSTTANEHRKYHAAETPYSLPNDEDEWERLDVQHYGIKAYFGGNNVGADWPENPRRILEIGAGSGAWAMEVAYQFPNAEVIAIDISDVKPDRKPENCTFKVVNVVKDPWPFAKDEFDIVHCRFVTVHLPNFKELLDKAIDSTAPGGILMFEDIDCDFVSDLMPVPAAIPNFFDIYRTFFASVNVDARPGPKLAPHIMASKKFSETHEYVMPAPMGAWTRDQKLNNVGLAMRKGLVGAGQSQHGKLYKFGMTQEIVDEWAKAVCTPENKLYMDIYFVWAKKKASVV</sequence>
<organism evidence="2 3">
    <name type="scientific">Calocera cornea HHB12733</name>
    <dbReference type="NCBI Taxonomy" id="1353952"/>
    <lineage>
        <taxon>Eukaryota</taxon>
        <taxon>Fungi</taxon>
        <taxon>Dikarya</taxon>
        <taxon>Basidiomycota</taxon>
        <taxon>Agaricomycotina</taxon>
        <taxon>Dacrymycetes</taxon>
        <taxon>Dacrymycetales</taxon>
        <taxon>Dacrymycetaceae</taxon>
        <taxon>Calocera</taxon>
    </lineage>
</organism>
<proteinExistence type="predicted"/>
<dbReference type="Pfam" id="PF13489">
    <property type="entry name" value="Methyltransf_23"/>
    <property type="match status" value="1"/>
</dbReference>
<keyword evidence="2" id="KW-0808">Transferase</keyword>